<accession>A0AAD7N5I9</accession>
<reference evidence="2" key="1">
    <citation type="submission" date="2023-03" db="EMBL/GenBank/DDBJ databases">
        <title>Massive genome expansion in bonnet fungi (Mycena s.s.) driven by repeated elements and novel gene families across ecological guilds.</title>
        <authorList>
            <consortium name="Lawrence Berkeley National Laboratory"/>
            <person name="Harder C.B."/>
            <person name="Miyauchi S."/>
            <person name="Viragh M."/>
            <person name="Kuo A."/>
            <person name="Thoen E."/>
            <person name="Andreopoulos B."/>
            <person name="Lu D."/>
            <person name="Skrede I."/>
            <person name="Drula E."/>
            <person name="Henrissat B."/>
            <person name="Morin E."/>
            <person name="Kohler A."/>
            <person name="Barry K."/>
            <person name="LaButti K."/>
            <person name="Morin E."/>
            <person name="Salamov A."/>
            <person name="Lipzen A."/>
            <person name="Mereny Z."/>
            <person name="Hegedus B."/>
            <person name="Baldrian P."/>
            <person name="Stursova M."/>
            <person name="Weitz H."/>
            <person name="Taylor A."/>
            <person name="Grigoriev I.V."/>
            <person name="Nagy L.G."/>
            <person name="Martin F."/>
            <person name="Kauserud H."/>
        </authorList>
    </citation>
    <scope>NUCLEOTIDE SEQUENCE</scope>
    <source>
        <strain evidence="2">CBHHK188m</strain>
    </source>
</reference>
<evidence type="ECO:0000313" key="3">
    <source>
        <dbReference type="Proteomes" id="UP001215280"/>
    </source>
</evidence>
<dbReference type="EMBL" id="JARJLG010000098">
    <property type="protein sequence ID" value="KAJ7746453.1"/>
    <property type="molecule type" value="Genomic_DNA"/>
</dbReference>
<organism evidence="2 3">
    <name type="scientific">Mycena maculata</name>
    <dbReference type="NCBI Taxonomy" id="230809"/>
    <lineage>
        <taxon>Eukaryota</taxon>
        <taxon>Fungi</taxon>
        <taxon>Dikarya</taxon>
        <taxon>Basidiomycota</taxon>
        <taxon>Agaricomycotina</taxon>
        <taxon>Agaricomycetes</taxon>
        <taxon>Agaricomycetidae</taxon>
        <taxon>Agaricales</taxon>
        <taxon>Marasmiineae</taxon>
        <taxon>Mycenaceae</taxon>
        <taxon>Mycena</taxon>
    </lineage>
</organism>
<evidence type="ECO:0000256" key="1">
    <source>
        <dbReference type="SAM" id="MobiDB-lite"/>
    </source>
</evidence>
<dbReference type="AlphaFoldDB" id="A0AAD7N5I9"/>
<keyword evidence="3" id="KW-1185">Reference proteome</keyword>
<gene>
    <name evidence="2" type="ORF">DFH07DRAFT_776352</name>
</gene>
<feature type="region of interest" description="Disordered" evidence="1">
    <location>
        <begin position="1"/>
        <end position="30"/>
    </location>
</feature>
<dbReference type="Proteomes" id="UP001215280">
    <property type="component" value="Unassembled WGS sequence"/>
</dbReference>
<sequence>MLSSKALPHERAMPLASPPSDPNPPLTHRPPVPHLWRYPKHALSVIDFGHQGHNSMAKSYPQMCAGITLHPFHFDSDGLCKSQLSCPVVIHNDANEFQFNYLFYYKPWGDIDPPRSVVGVTWSLGAHGCHPDTLCNTLWVSTFDRNVQNQTEGVYSLWVIRVAGNLDVKM</sequence>
<proteinExistence type="predicted"/>
<feature type="compositionally biased region" description="Pro residues" evidence="1">
    <location>
        <begin position="16"/>
        <end position="30"/>
    </location>
</feature>
<evidence type="ECO:0000313" key="2">
    <source>
        <dbReference type="EMBL" id="KAJ7746453.1"/>
    </source>
</evidence>
<protein>
    <submittedName>
        <fullName evidence="2">Uncharacterized protein</fullName>
    </submittedName>
</protein>
<name>A0AAD7N5I9_9AGAR</name>
<comment type="caution">
    <text evidence="2">The sequence shown here is derived from an EMBL/GenBank/DDBJ whole genome shotgun (WGS) entry which is preliminary data.</text>
</comment>